<evidence type="ECO:0000313" key="2">
    <source>
        <dbReference type="Proteomes" id="UP000178869"/>
    </source>
</evidence>
<dbReference type="Proteomes" id="UP000178869">
    <property type="component" value="Unassembled WGS sequence"/>
</dbReference>
<dbReference type="AlphaFoldDB" id="A0A1G2PH70"/>
<protein>
    <recommendedName>
        <fullName evidence="3">Glycosyl transferase family 1 domain-containing protein</fullName>
    </recommendedName>
</protein>
<organism evidence="1 2">
    <name type="scientific">Candidatus Terrybacteria bacterium RIFCSPHIGHO2_01_FULL_43_35</name>
    <dbReference type="NCBI Taxonomy" id="1802361"/>
    <lineage>
        <taxon>Bacteria</taxon>
        <taxon>Candidatus Terryibacteriota</taxon>
    </lineage>
</organism>
<comment type="caution">
    <text evidence="1">The sequence shown here is derived from an EMBL/GenBank/DDBJ whole genome shotgun (WGS) entry which is preliminary data.</text>
</comment>
<evidence type="ECO:0000313" key="1">
    <source>
        <dbReference type="EMBL" id="OHA47089.1"/>
    </source>
</evidence>
<dbReference type="EMBL" id="MHSR01000008">
    <property type="protein sequence ID" value="OHA47089.1"/>
    <property type="molecule type" value="Genomic_DNA"/>
</dbReference>
<gene>
    <name evidence="1" type="ORF">A2828_03930</name>
</gene>
<proteinExistence type="predicted"/>
<dbReference type="SUPFAM" id="SSF53756">
    <property type="entry name" value="UDP-Glycosyltransferase/glycogen phosphorylase"/>
    <property type="match status" value="1"/>
</dbReference>
<name>A0A1G2PH70_9BACT</name>
<evidence type="ECO:0008006" key="3">
    <source>
        <dbReference type="Google" id="ProtNLM"/>
    </source>
</evidence>
<dbReference type="Gene3D" id="3.40.50.2000">
    <property type="entry name" value="Glycogen Phosphorylase B"/>
    <property type="match status" value="1"/>
</dbReference>
<sequence length="67" mass="7831">MEELIEDGKTGFVLESNIDALIGAMQKIDTIDRSQVRRPVEQKFSKERMTDEYEKLYYELCQNGAQK</sequence>
<reference evidence="1 2" key="1">
    <citation type="journal article" date="2016" name="Nat. Commun.">
        <title>Thousands of microbial genomes shed light on interconnected biogeochemical processes in an aquifer system.</title>
        <authorList>
            <person name="Anantharaman K."/>
            <person name="Brown C.T."/>
            <person name="Hug L.A."/>
            <person name="Sharon I."/>
            <person name="Castelle C.J."/>
            <person name="Probst A.J."/>
            <person name="Thomas B.C."/>
            <person name="Singh A."/>
            <person name="Wilkins M.J."/>
            <person name="Karaoz U."/>
            <person name="Brodie E.L."/>
            <person name="Williams K.H."/>
            <person name="Hubbard S.S."/>
            <person name="Banfield J.F."/>
        </authorList>
    </citation>
    <scope>NUCLEOTIDE SEQUENCE [LARGE SCALE GENOMIC DNA]</scope>
</reference>
<accession>A0A1G2PH70</accession>